<evidence type="ECO:0000313" key="3">
    <source>
        <dbReference type="Proteomes" id="UP001165121"/>
    </source>
</evidence>
<feature type="transmembrane region" description="Helical" evidence="1">
    <location>
        <begin position="102"/>
        <end position="119"/>
    </location>
</feature>
<reference evidence="2" key="1">
    <citation type="submission" date="2023-04" db="EMBL/GenBank/DDBJ databases">
        <title>Phytophthora fragariaefolia NBRC 109709.</title>
        <authorList>
            <person name="Ichikawa N."/>
            <person name="Sato H."/>
            <person name="Tonouchi N."/>
        </authorList>
    </citation>
    <scope>NUCLEOTIDE SEQUENCE</scope>
    <source>
        <strain evidence="2">NBRC 109709</strain>
    </source>
</reference>
<gene>
    <name evidence="2" type="ORF">Pfra01_002928200</name>
</gene>
<comment type="caution">
    <text evidence="2">The sequence shown here is derived from an EMBL/GenBank/DDBJ whole genome shotgun (WGS) entry which is preliminary data.</text>
</comment>
<dbReference type="OrthoDB" id="129710at2759"/>
<evidence type="ECO:0000313" key="2">
    <source>
        <dbReference type="EMBL" id="GMG14973.1"/>
    </source>
</evidence>
<feature type="transmembrane region" description="Helical" evidence="1">
    <location>
        <begin position="56"/>
        <end position="81"/>
    </location>
</feature>
<evidence type="ECO:0000256" key="1">
    <source>
        <dbReference type="SAM" id="Phobius"/>
    </source>
</evidence>
<feature type="transmembrane region" description="Helical" evidence="1">
    <location>
        <begin position="195"/>
        <end position="217"/>
    </location>
</feature>
<keyword evidence="1" id="KW-0472">Membrane</keyword>
<name>A0A9W6YNW8_9STRA</name>
<feature type="transmembrane region" description="Helical" evidence="1">
    <location>
        <begin position="167"/>
        <end position="189"/>
    </location>
</feature>
<keyword evidence="3" id="KW-1185">Reference proteome</keyword>
<accession>A0A9W6YNW8</accession>
<sequence length="294" mass="32593">MPGTSLPTSSVEVMLLIIQIMVGFDCLRSLVLIAITPEDFEIETGDDNSPQKLFNLLAPPTYVLCVWLQLSTSFTFAVVLGPDSSVGSFISRYSPPRGTARLIVALIVISVASVVFETLMLLDRQYLACIAMVVAWCGLLPFYLVLNRRHPIPNTKLDVIIFTLGELFVRLHFTWLTGALLFAVLDVAQYLHGDFFSYVVYSHVMGGMLALALAAYMQGRDPVVALMTTWFLVGLANRRCTFNGTTQETFGKLQTAATVMKPVFLLVLIVDAVRRLRQFLDNVSQSLSTLRLIS</sequence>
<feature type="transmembrane region" description="Helical" evidence="1">
    <location>
        <begin position="12"/>
        <end position="36"/>
    </location>
</feature>
<dbReference type="Proteomes" id="UP001165121">
    <property type="component" value="Unassembled WGS sequence"/>
</dbReference>
<dbReference type="EMBL" id="BSXT01018863">
    <property type="protein sequence ID" value="GMG14973.1"/>
    <property type="molecule type" value="Genomic_DNA"/>
</dbReference>
<proteinExistence type="predicted"/>
<feature type="transmembrane region" description="Helical" evidence="1">
    <location>
        <begin position="125"/>
        <end position="146"/>
    </location>
</feature>
<keyword evidence="1" id="KW-0812">Transmembrane</keyword>
<keyword evidence="1" id="KW-1133">Transmembrane helix</keyword>
<protein>
    <submittedName>
        <fullName evidence="2">Unnamed protein product</fullName>
    </submittedName>
</protein>
<dbReference type="AlphaFoldDB" id="A0A9W6YNW8"/>
<organism evidence="2 3">
    <name type="scientific">Phytophthora fragariaefolia</name>
    <dbReference type="NCBI Taxonomy" id="1490495"/>
    <lineage>
        <taxon>Eukaryota</taxon>
        <taxon>Sar</taxon>
        <taxon>Stramenopiles</taxon>
        <taxon>Oomycota</taxon>
        <taxon>Peronosporomycetes</taxon>
        <taxon>Peronosporales</taxon>
        <taxon>Peronosporaceae</taxon>
        <taxon>Phytophthora</taxon>
    </lineage>
</organism>